<dbReference type="EMBL" id="POTQ01000031">
    <property type="protein sequence ID" value="PNV57088.1"/>
    <property type="molecule type" value="Genomic_DNA"/>
</dbReference>
<proteinExistence type="predicted"/>
<dbReference type="InterPro" id="IPR053745">
    <property type="entry name" value="Viral_Tail_Comp_sf"/>
</dbReference>
<dbReference type="RefSeq" id="WP_103205646.1">
    <property type="nucleotide sequence ID" value="NZ_OKQY01000019.1"/>
</dbReference>
<evidence type="ECO:0000313" key="1">
    <source>
        <dbReference type="EMBL" id="PNV57088.1"/>
    </source>
</evidence>
<name>A0A2K2TGM8_LIMFE</name>
<organism evidence="1 2">
    <name type="scientific">Limosilactobacillus fermentum</name>
    <name type="common">Lactobacillus fermentum</name>
    <dbReference type="NCBI Taxonomy" id="1613"/>
    <lineage>
        <taxon>Bacteria</taxon>
        <taxon>Bacillati</taxon>
        <taxon>Bacillota</taxon>
        <taxon>Bacilli</taxon>
        <taxon>Lactobacillales</taxon>
        <taxon>Lactobacillaceae</taxon>
        <taxon>Limosilactobacillus</taxon>
    </lineage>
</organism>
<sequence>MMKSPQQELYDYVFLQSMKKGYDTYDHLPMASENVGYPFVTLENMNLVPITTKTSIGAEINLTVNVWGNQDQRLVIDTMASSLLMIASSGFKTADYRYRGRMTGSDYQIIQDTSVPDTVLNHAVVNLKFNLV</sequence>
<evidence type="ECO:0000313" key="2">
    <source>
        <dbReference type="Proteomes" id="UP000236514"/>
    </source>
</evidence>
<dbReference type="AlphaFoldDB" id="A0A2K2TGM8"/>
<reference evidence="1 2" key="1">
    <citation type="submission" date="2018-01" db="EMBL/GenBank/DDBJ databases">
        <title>Draft genome sequence of the feruloyl esterase-producing strain Lactobacillus fermentum CRL 1446, isolated from artisanal goat milk cheese.</title>
        <authorList>
            <person name="Abeijon Mukdsi M.C."/>
            <person name="Saavedra L."/>
            <person name="Gauffin Cano M.P."/>
            <person name="Hebert E.M."/>
            <person name="Medina R.B."/>
        </authorList>
    </citation>
    <scope>NUCLEOTIDE SEQUENCE [LARGE SCALE GENOMIC DNA]</scope>
    <source>
        <strain evidence="1 2">CRL 1446</strain>
    </source>
</reference>
<dbReference type="Proteomes" id="UP000236514">
    <property type="component" value="Unassembled WGS sequence"/>
</dbReference>
<accession>A0A2K2TGM8</accession>
<gene>
    <name evidence="1" type="ORF">C1Y38_10160</name>
</gene>
<evidence type="ECO:0008006" key="3">
    <source>
        <dbReference type="Google" id="ProtNLM"/>
    </source>
</evidence>
<dbReference type="Gene3D" id="3.30.2000.30">
    <property type="match status" value="1"/>
</dbReference>
<protein>
    <recommendedName>
        <fullName evidence="3">DUF3168 domain-containing protein</fullName>
    </recommendedName>
</protein>
<comment type="caution">
    <text evidence="1">The sequence shown here is derived from an EMBL/GenBank/DDBJ whole genome shotgun (WGS) entry which is preliminary data.</text>
</comment>